<feature type="domain" description="Factor of DNA methylation 1-5/IDN2" evidence="2">
    <location>
        <begin position="72"/>
        <end position="198"/>
    </location>
</feature>
<proteinExistence type="predicted"/>
<evidence type="ECO:0000313" key="4">
    <source>
        <dbReference type="Proteomes" id="UP001177140"/>
    </source>
</evidence>
<name>A0AA41VQR2_PAPNU</name>
<keyword evidence="1" id="KW-0175">Coiled coil</keyword>
<dbReference type="EMBL" id="JAJJMA010273103">
    <property type="protein sequence ID" value="MCL7045741.1"/>
    <property type="molecule type" value="Genomic_DNA"/>
</dbReference>
<dbReference type="Pfam" id="PF03469">
    <property type="entry name" value="XH"/>
    <property type="match status" value="1"/>
</dbReference>
<dbReference type="InterPro" id="IPR045177">
    <property type="entry name" value="FDM1-5/IDN2"/>
</dbReference>
<evidence type="ECO:0000259" key="2">
    <source>
        <dbReference type="Pfam" id="PF03469"/>
    </source>
</evidence>
<dbReference type="PANTHER" id="PTHR21596">
    <property type="entry name" value="RIBONUCLEASE P SUBUNIT P38"/>
    <property type="match status" value="1"/>
</dbReference>
<evidence type="ECO:0000256" key="1">
    <source>
        <dbReference type="SAM" id="Coils"/>
    </source>
</evidence>
<dbReference type="InterPro" id="IPR005379">
    <property type="entry name" value="FDM1-5/IDN2_XH"/>
</dbReference>
<gene>
    <name evidence="3" type="ORF">MKW94_002678</name>
</gene>
<sequence>MAGDDADLELKKKVEDLSVDLKEKKEELEDLEALNMNLIIKERQSNDELQEARKELIQELKDNQNRAVIRVKRMGELDPKPFHDACKKKYTADDAAVKACEKCTKWQDKLRDSNWFPFVNVKVGDDEYKTEVNENDEKLIRLRNKMGEEVYKAVAKALMELNEYNGSGRYIVPELWNYKEDRRATLKEGIQRLIKLKKKK</sequence>
<comment type="caution">
    <text evidence="3">The sequence shown here is derived from an EMBL/GenBank/DDBJ whole genome shotgun (WGS) entry which is preliminary data.</text>
</comment>
<dbReference type="Proteomes" id="UP001177140">
    <property type="component" value="Unassembled WGS sequence"/>
</dbReference>
<protein>
    <recommendedName>
        <fullName evidence="2">Factor of DNA methylation 1-5/IDN2 domain-containing protein</fullName>
    </recommendedName>
</protein>
<dbReference type="PANTHER" id="PTHR21596:SF3">
    <property type="entry name" value="FACTOR OF DNA METHYLATION 1-RELATED"/>
    <property type="match status" value="1"/>
</dbReference>
<organism evidence="3 4">
    <name type="scientific">Papaver nudicaule</name>
    <name type="common">Iceland poppy</name>
    <dbReference type="NCBI Taxonomy" id="74823"/>
    <lineage>
        <taxon>Eukaryota</taxon>
        <taxon>Viridiplantae</taxon>
        <taxon>Streptophyta</taxon>
        <taxon>Embryophyta</taxon>
        <taxon>Tracheophyta</taxon>
        <taxon>Spermatophyta</taxon>
        <taxon>Magnoliopsida</taxon>
        <taxon>Ranunculales</taxon>
        <taxon>Papaveraceae</taxon>
        <taxon>Papaveroideae</taxon>
        <taxon>Papaver</taxon>
    </lineage>
</organism>
<dbReference type="AlphaFoldDB" id="A0AA41VQR2"/>
<accession>A0AA41VQR2</accession>
<feature type="coiled-coil region" evidence="1">
    <location>
        <begin position="7"/>
        <end position="66"/>
    </location>
</feature>
<reference evidence="3" key="1">
    <citation type="submission" date="2022-03" db="EMBL/GenBank/DDBJ databases">
        <title>A functionally conserved STORR gene fusion in Papaver species that diverged 16.8 million years ago.</title>
        <authorList>
            <person name="Catania T."/>
        </authorList>
    </citation>
    <scope>NUCLEOTIDE SEQUENCE</scope>
    <source>
        <strain evidence="3">S-191538</strain>
    </source>
</reference>
<evidence type="ECO:0000313" key="3">
    <source>
        <dbReference type="EMBL" id="MCL7045741.1"/>
    </source>
</evidence>
<dbReference type="GO" id="GO:0080188">
    <property type="term" value="P:gene silencing by siRNA-directed DNA methylation"/>
    <property type="evidence" value="ECO:0007669"/>
    <property type="project" value="InterPro"/>
</dbReference>
<keyword evidence="4" id="KW-1185">Reference proteome</keyword>